<evidence type="ECO:0000313" key="2">
    <source>
        <dbReference type="Proteomes" id="UP001314263"/>
    </source>
</evidence>
<gene>
    <name evidence="1" type="ORF">CVIRNUC_000226</name>
</gene>
<comment type="caution">
    <text evidence="1">The sequence shown here is derived from an EMBL/GenBank/DDBJ whole genome shotgun (WGS) entry which is preliminary data.</text>
</comment>
<reference evidence="1 2" key="1">
    <citation type="submission" date="2023-10" db="EMBL/GenBank/DDBJ databases">
        <authorList>
            <person name="Maclean D."/>
            <person name="Macfadyen A."/>
        </authorList>
    </citation>
    <scope>NUCLEOTIDE SEQUENCE [LARGE SCALE GENOMIC DNA]</scope>
</reference>
<dbReference type="EMBL" id="CAUYUE010000001">
    <property type="protein sequence ID" value="CAK0733101.1"/>
    <property type="molecule type" value="Genomic_DNA"/>
</dbReference>
<keyword evidence="2" id="KW-1185">Reference proteome</keyword>
<proteinExistence type="predicted"/>
<accession>A0AAV1HQD7</accession>
<evidence type="ECO:0000313" key="1">
    <source>
        <dbReference type="EMBL" id="CAK0733101.1"/>
    </source>
</evidence>
<protein>
    <submittedName>
        <fullName evidence="1">Uncharacterized protein</fullName>
    </submittedName>
</protein>
<dbReference type="AlphaFoldDB" id="A0AAV1HQD7"/>
<organism evidence="1 2">
    <name type="scientific">Coccomyxa viridis</name>
    <dbReference type="NCBI Taxonomy" id="1274662"/>
    <lineage>
        <taxon>Eukaryota</taxon>
        <taxon>Viridiplantae</taxon>
        <taxon>Chlorophyta</taxon>
        <taxon>core chlorophytes</taxon>
        <taxon>Trebouxiophyceae</taxon>
        <taxon>Trebouxiophyceae incertae sedis</taxon>
        <taxon>Coccomyxaceae</taxon>
        <taxon>Coccomyxa</taxon>
    </lineage>
</organism>
<sequence>MPCLPCRYAAAAAADLAAVFPEAGDRFLFSVQVMGPTQLLLLKRIFICITFHWRVTRLPTLKLVLKSIAEFPTSTSICVITNQPEYLAAALWNLPNVEMCGNSKNLSHPYRLAWNHRDVVKAALRKAYMAGFASVGIRREPARTTRLP</sequence>
<name>A0AAV1HQD7_9CHLO</name>
<dbReference type="Proteomes" id="UP001314263">
    <property type="component" value="Unassembled WGS sequence"/>
</dbReference>